<dbReference type="Pfam" id="PF13279">
    <property type="entry name" value="4HBT_2"/>
    <property type="match status" value="1"/>
</dbReference>
<name>A0A5C1QRN8_9SPIO</name>
<proteinExistence type="inferred from homology"/>
<dbReference type="NCBIfam" id="TIGR00051">
    <property type="entry name" value="YbgC/FadM family acyl-CoA thioesterase"/>
    <property type="match status" value="1"/>
</dbReference>
<dbReference type="EMBL" id="CP036150">
    <property type="protein sequence ID" value="QEN09294.1"/>
    <property type="molecule type" value="Genomic_DNA"/>
</dbReference>
<gene>
    <name evidence="3" type="ORF">EXM22_15395</name>
</gene>
<accession>A0A5C1QRN8</accession>
<dbReference type="EC" id="3.1.2.-" evidence="3"/>
<organism evidence="3 4">
    <name type="scientific">Oceanispirochaeta crateris</name>
    <dbReference type="NCBI Taxonomy" id="2518645"/>
    <lineage>
        <taxon>Bacteria</taxon>
        <taxon>Pseudomonadati</taxon>
        <taxon>Spirochaetota</taxon>
        <taxon>Spirochaetia</taxon>
        <taxon>Spirochaetales</taxon>
        <taxon>Spirochaetaceae</taxon>
        <taxon>Oceanispirochaeta</taxon>
    </lineage>
</organism>
<dbReference type="PIRSF" id="PIRSF003230">
    <property type="entry name" value="YbgC"/>
    <property type="match status" value="1"/>
</dbReference>
<sequence length="146" mass="16650">MNNNISGIIKDNTHYLQKRVYYSDTDAGGVVYHSRYIDMAEHGRSELIRLLGGEQKKLLTESGIAFVVRSLSVSYNSPAYLDDLLTVRTKLLKSQRVTLVFEQKIYKEDSLLAELEVKVGCISIENGRPTPMPEDWKQIIDEKMLP</sequence>
<dbReference type="InterPro" id="IPR008272">
    <property type="entry name" value="HB-CoA_thioesterase_AS"/>
</dbReference>
<evidence type="ECO:0000313" key="4">
    <source>
        <dbReference type="Proteomes" id="UP000324209"/>
    </source>
</evidence>
<dbReference type="RefSeq" id="WP_149487369.1">
    <property type="nucleotide sequence ID" value="NZ_CP036150.1"/>
</dbReference>
<dbReference type="InterPro" id="IPR050563">
    <property type="entry name" value="4-hydroxybenzoyl-CoA_TE"/>
</dbReference>
<dbReference type="GO" id="GO:0047617">
    <property type="term" value="F:fatty acyl-CoA hydrolase activity"/>
    <property type="evidence" value="ECO:0007669"/>
    <property type="project" value="TreeGrafter"/>
</dbReference>
<evidence type="ECO:0000256" key="1">
    <source>
        <dbReference type="ARBA" id="ARBA00005953"/>
    </source>
</evidence>
<dbReference type="CDD" id="cd00586">
    <property type="entry name" value="4HBT"/>
    <property type="match status" value="1"/>
</dbReference>
<keyword evidence="2 3" id="KW-0378">Hydrolase</keyword>
<dbReference type="FunFam" id="3.10.129.10:FF:000004">
    <property type="entry name" value="Tol-pal system-associated acyl-CoA thioesterase"/>
    <property type="match status" value="1"/>
</dbReference>
<evidence type="ECO:0000313" key="3">
    <source>
        <dbReference type="EMBL" id="QEN09294.1"/>
    </source>
</evidence>
<dbReference type="InterPro" id="IPR029069">
    <property type="entry name" value="HotDog_dom_sf"/>
</dbReference>
<dbReference type="InterPro" id="IPR006684">
    <property type="entry name" value="YbgC/YbaW"/>
</dbReference>
<reference evidence="3 4" key="1">
    <citation type="submission" date="2019-02" db="EMBL/GenBank/DDBJ databases">
        <title>Complete Genome Sequence and Methylome Analysis of free living Spirochaetas.</title>
        <authorList>
            <person name="Fomenkov A."/>
            <person name="Dubinina G."/>
            <person name="Leshcheva N."/>
            <person name="Mikheeva N."/>
            <person name="Grabovich M."/>
            <person name="Vincze T."/>
            <person name="Roberts R.J."/>
        </authorList>
    </citation>
    <scope>NUCLEOTIDE SEQUENCE [LARGE SCALE GENOMIC DNA]</scope>
    <source>
        <strain evidence="3 4">K2</strain>
    </source>
</reference>
<evidence type="ECO:0000256" key="2">
    <source>
        <dbReference type="ARBA" id="ARBA00022801"/>
    </source>
</evidence>
<dbReference type="Proteomes" id="UP000324209">
    <property type="component" value="Chromosome"/>
</dbReference>
<keyword evidence="4" id="KW-1185">Reference proteome</keyword>
<dbReference type="KEGG" id="ock:EXM22_15395"/>
<dbReference type="PANTHER" id="PTHR31793:SF37">
    <property type="entry name" value="ACYL-COA THIOESTER HYDROLASE YBGC"/>
    <property type="match status" value="1"/>
</dbReference>
<comment type="similarity">
    <text evidence="1">Belongs to the 4-hydroxybenzoyl-CoA thioesterase family.</text>
</comment>
<dbReference type="Gene3D" id="3.10.129.10">
    <property type="entry name" value="Hotdog Thioesterase"/>
    <property type="match status" value="1"/>
</dbReference>
<dbReference type="OrthoDB" id="9800856at2"/>
<dbReference type="PROSITE" id="PS01328">
    <property type="entry name" value="4HBCOA_THIOESTERASE"/>
    <property type="match status" value="1"/>
</dbReference>
<dbReference type="PANTHER" id="PTHR31793">
    <property type="entry name" value="4-HYDROXYBENZOYL-COA THIOESTERASE FAMILY MEMBER"/>
    <property type="match status" value="1"/>
</dbReference>
<dbReference type="AlphaFoldDB" id="A0A5C1QRN8"/>
<dbReference type="SUPFAM" id="SSF54637">
    <property type="entry name" value="Thioesterase/thiol ester dehydrase-isomerase"/>
    <property type="match status" value="1"/>
</dbReference>
<protein>
    <submittedName>
        <fullName evidence="3">YbgC/FadM family acyl-CoA thioesterase</fullName>
        <ecNumber evidence="3">3.1.2.-</ecNumber>
    </submittedName>
</protein>